<accession>A0A7M3UZ52</accession>
<keyword evidence="7 9" id="KW-0472">Membrane</keyword>
<dbReference type="InterPro" id="IPR000440">
    <property type="entry name" value="NADH_UbQ/plastoQ_OxRdtase_su3"/>
</dbReference>
<comment type="subcellular location">
    <subcellularLocation>
        <location evidence="1">Membrane</location>
    </subcellularLocation>
    <subcellularLocation>
        <location evidence="9">Mitochondrion membrane</location>
        <topology evidence="9">Multi-pass membrane protein</topology>
    </subcellularLocation>
</comment>
<evidence type="ECO:0000256" key="9">
    <source>
        <dbReference type="RuleBase" id="RU003640"/>
    </source>
</evidence>
<keyword evidence="9 10" id="KW-0496">Mitochondrion</keyword>
<dbReference type="GO" id="GO:0008137">
    <property type="term" value="F:NADH dehydrogenase (ubiquinone) activity"/>
    <property type="evidence" value="ECO:0007669"/>
    <property type="project" value="UniProtKB-UniRule"/>
</dbReference>
<sequence>MIFESILLVFLVYFLFLLVCLSLSMLMEVMSSYECGFDINSLVRFVFSYRFFLLAILFIIFDVEISLMLPIPYLMISLMGVFIFCLFMLVLMVGLLYEYFFGSLDWLHFYMNKDS</sequence>
<evidence type="ECO:0000256" key="4">
    <source>
        <dbReference type="ARBA" id="ARBA00022448"/>
    </source>
</evidence>
<feature type="transmembrane region" description="Helical" evidence="9">
    <location>
        <begin position="6"/>
        <end position="30"/>
    </location>
</feature>
<geneLocation type="mitochondrion" evidence="10"/>
<organism evidence="10">
    <name type="scientific">Oxyopes licenti</name>
    <dbReference type="NCBI Taxonomy" id="1112454"/>
    <lineage>
        <taxon>Eukaryota</taxon>
        <taxon>Metazoa</taxon>
        <taxon>Ecdysozoa</taxon>
        <taxon>Arthropoda</taxon>
        <taxon>Chelicerata</taxon>
        <taxon>Arachnida</taxon>
        <taxon>Araneae</taxon>
        <taxon>Araneomorphae</taxon>
        <taxon>Entelegynae</taxon>
        <taxon>Lycosoidea</taxon>
        <taxon>Oxyopidae</taxon>
        <taxon>Oxyopes</taxon>
    </lineage>
</organism>
<keyword evidence="9" id="KW-0249">Electron transport</keyword>
<evidence type="ECO:0000256" key="1">
    <source>
        <dbReference type="ARBA" id="ARBA00004370"/>
    </source>
</evidence>
<dbReference type="PANTHER" id="PTHR11058">
    <property type="entry name" value="NADH-UBIQUINONE OXIDOREDUCTASE CHAIN 3"/>
    <property type="match status" value="1"/>
</dbReference>
<evidence type="ECO:0000256" key="7">
    <source>
        <dbReference type="ARBA" id="ARBA00023136"/>
    </source>
</evidence>
<dbReference type="Pfam" id="PF00507">
    <property type="entry name" value="Oxidored_q4"/>
    <property type="match status" value="1"/>
</dbReference>
<dbReference type="GO" id="GO:0030964">
    <property type="term" value="C:NADH dehydrogenase complex"/>
    <property type="evidence" value="ECO:0007669"/>
    <property type="project" value="TreeGrafter"/>
</dbReference>
<dbReference type="Gene3D" id="1.20.58.1610">
    <property type="entry name" value="NADH:ubiquinone/plastoquinone oxidoreductase, chain 3"/>
    <property type="match status" value="1"/>
</dbReference>
<comment type="similarity">
    <text evidence="2 9">Belongs to the complex I subunit 3 family.</text>
</comment>
<keyword evidence="9" id="KW-0520">NAD</keyword>
<gene>
    <name evidence="10" type="primary">nad3</name>
</gene>
<evidence type="ECO:0000256" key="6">
    <source>
        <dbReference type="ARBA" id="ARBA00022989"/>
    </source>
</evidence>
<comment type="catalytic activity">
    <reaction evidence="8 9">
        <text>a ubiquinone + NADH + 5 H(+)(in) = a ubiquinol + NAD(+) + 4 H(+)(out)</text>
        <dbReference type="Rhea" id="RHEA:29091"/>
        <dbReference type="Rhea" id="RHEA-COMP:9565"/>
        <dbReference type="Rhea" id="RHEA-COMP:9566"/>
        <dbReference type="ChEBI" id="CHEBI:15378"/>
        <dbReference type="ChEBI" id="CHEBI:16389"/>
        <dbReference type="ChEBI" id="CHEBI:17976"/>
        <dbReference type="ChEBI" id="CHEBI:57540"/>
        <dbReference type="ChEBI" id="CHEBI:57945"/>
        <dbReference type="EC" id="7.1.1.2"/>
    </reaction>
</comment>
<name>A0A7M3UZ52_9ARAC</name>
<evidence type="ECO:0000256" key="8">
    <source>
        <dbReference type="ARBA" id="ARBA00049551"/>
    </source>
</evidence>
<evidence type="ECO:0000256" key="5">
    <source>
        <dbReference type="ARBA" id="ARBA00022692"/>
    </source>
</evidence>
<evidence type="ECO:0000313" key="10">
    <source>
        <dbReference type="EMBL" id="QOL12229.1"/>
    </source>
</evidence>
<keyword evidence="4 9" id="KW-0813">Transport</keyword>
<feature type="transmembrane region" description="Helical" evidence="9">
    <location>
        <begin position="73"/>
        <end position="97"/>
    </location>
</feature>
<keyword evidence="9" id="KW-0830">Ubiquinone</keyword>
<dbReference type="EC" id="7.1.1.2" evidence="9"/>
<dbReference type="AlphaFoldDB" id="A0A7M3UZ52"/>
<feature type="transmembrane region" description="Helical" evidence="9">
    <location>
        <begin position="42"/>
        <end position="61"/>
    </location>
</feature>
<keyword evidence="9" id="KW-0679">Respiratory chain</keyword>
<keyword evidence="5 9" id="KW-0812">Transmembrane</keyword>
<proteinExistence type="inferred from homology"/>
<dbReference type="InterPro" id="IPR038430">
    <property type="entry name" value="NDAH_ubi_oxred_su3_sf"/>
</dbReference>
<reference evidence="10" key="1">
    <citation type="submission" date="2020-07" db="EMBL/GenBank/DDBJ databases">
        <title>The complete mitochondrial genome of the lynx spider Oxyopes licenti (Araneae: Oxyopidae).</title>
        <authorList>
            <person name="Yuan M.-L."/>
            <person name="Li M."/>
            <person name="Luo F.-Z."/>
        </authorList>
    </citation>
    <scope>NUCLEOTIDE SEQUENCE</scope>
</reference>
<evidence type="ECO:0000256" key="3">
    <source>
        <dbReference type="ARBA" id="ARBA00021007"/>
    </source>
</evidence>
<keyword evidence="9" id="KW-1278">Translocase</keyword>
<dbReference type="GO" id="GO:0031966">
    <property type="term" value="C:mitochondrial membrane"/>
    <property type="evidence" value="ECO:0007669"/>
    <property type="project" value="UniProtKB-SubCell"/>
</dbReference>
<comment type="function">
    <text evidence="9">Core subunit of the mitochondrial membrane respiratory chain NADH dehydrogenase (Complex I) which catalyzes electron transfer from NADH through the respiratory chain, using ubiquinone as an electron acceptor. Essential for the catalytic activity of complex I.</text>
</comment>
<evidence type="ECO:0000256" key="2">
    <source>
        <dbReference type="ARBA" id="ARBA00008472"/>
    </source>
</evidence>
<dbReference type="PANTHER" id="PTHR11058:SF9">
    <property type="entry name" value="NADH-UBIQUINONE OXIDOREDUCTASE CHAIN 3"/>
    <property type="match status" value="1"/>
</dbReference>
<dbReference type="EMBL" id="MT741489">
    <property type="protein sequence ID" value="QOL12229.1"/>
    <property type="molecule type" value="Genomic_DNA"/>
</dbReference>
<keyword evidence="6 9" id="KW-1133">Transmembrane helix</keyword>
<protein>
    <recommendedName>
        <fullName evidence="3 9">NADH-ubiquinone oxidoreductase chain 3</fullName>
        <ecNumber evidence="9">7.1.1.2</ecNumber>
    </recommendedName>
</protein>